<reference evidence="3" key="2">
    <citation type="journal article" date="2018" name="Nat. Commun.">
        <title>Extreme sensitivity to ultraviolet light in the fungal pathogen causing white-nose syndrome of bats.</title>
        <authorList>
            <person name="Palmer J.M."/>
            <person name="Drees K.P."/>
            <person name="Foster J.T."/>
            <person name="Lindner D.L."/>
        </authorList>
    </citation>
    <scope>NUCLEOTIDE SEQUENCE [LARGE SCALE GENOMIC DNA]</scope>
    <source>
        <strain evidence="3">UAMH 10579</strain>
    </source>
</reference>
<dbReference type="Proteomes" id="UP000091956">
    <property type="component" value="Unassembled WGS sequence"/>
</dbReference>
<feature type="compositionally biased region" description="Polar residues" evidence="1">
    <location>
        <begin position="1"/>
        <end position="11"/>
    </location>
</feature>
<dbReference type="GeneID" id="28836259"/>
<evidence type="ECO:0000256" key="1">
    <source>
        <dbReference type="SAM" id="MobiDB-lite"/>
    </source>
</evidence>
<feature type="region of interest" description="Disordered" evidence="1">
    <location>
        <begin position="1"/>
        <end position="114"/>
    </location>
</feature>
<gene>
    <name evidence="2" type="ORF">VE01_02873</name>
</gene>
<dbReference type="RefSeq" id="XP_018133329.1">
    <property type="nucleotide sequence ID" value="XM_018272377.2"/>
</dbReference>
<accession>A0A1B8GUT8</accession>
<reference evidence="2 3" key="1">
    <citation type="submission" date="2016-03" db="EMBL/GenBank/DDBJ databases">
        <title>Comparative genomics of Pseudogymnoascus destructans, the fungus causing white-nose syndrome of bats.</title>
        <authorList>
            <person name="Palmer J.M."/>
            <person name="Drees K.P."/>
            <person name="Foster J.T."/>
            <person name="Lindner D.L."/>
        </authorList>
    </citation>
    <scope>NUCLEOTIDE SEQUENCE [LARGE SCALE GENOMIC DNA]</scope>
    <source>
        <strain evidence="2 3">UAMH 10579</strain>
    </source>
</reference>
<sequence length="114" mass="12256">MPSVANCNVPNKSRRKSNRNKIQRRRATAGIAKNPRGMALSSVIHPTSGPLAPLSGKKARKVEQARNHARQRALEKELAERGEVSMTDAPVTTKSKKKASEGAAADGMDVDEAL</sequence>
<dbReference type="AlphaFoldDB" id="A0A1B8GUT8"/>
<feature type="compositionally biased region" description="Basic and acidic residues" evidence="1">
    <location>
        <begin position="61"/>
        <end position="83"/>
    </location>
</feature>
<feature type="compositionally biased region" description="Basic residues" evidence="1">
    <location>
        <begin position="12"/>
        <end position="27"/>
    </location>
</feature>
<dbReference type="OrthoDB" id="5422107at2759"/>
<dbReference type="EMBL" id="KV460212">
    <property type="protein sequence ID" value="OBT99596.1"/>
    <property type="molecule type" value="Genomic_DNA"/>
</dbReference>
<evidence type="ECO:0000313" key="3">
    <source>
        <dbReference type="Proteomes" id="UP000091956"/>
    </source>
</evidence>
<evidence type="ECO:0000313" key="2">
    <source>
        <dbReference type="EMBL" id="OBT99596.1"/>
    </source>
</evidence>
<organism evidence="2 3">
    <name type="scientific">Pseudogymnoascus verrucosus</name>
    <dbReference type="NCBI Taxonomy" id="342668"/>
    <lineage>
        <taxon>Eukaryota</taxon>
        <taxon>Fungi</taxon>
        <taxon>Dikarya</taxon>
        <taxon>Ascomycota</taxon>
        <taxon>Pezizomycotina</taxon>
        <taxon>Leotiomycetes</taxon>
        <taxon>Thelebolales</taxon>
        <taxon>Thelebolaceae</taxon>
        <taxon>Pseudogymnoascus</taxon>
    </lineage>
</organism>
<name>A0A1B8GUT8_9PEZI</name>
<protein>
    <recommendedName>
        <fullName evidence="4">Ribosome biogenesis protein ALB1</fullName>
    </recommendedName>
</protein>
<proteinExistence type="predicted"/>
<evidence type="ECO:0008006" key="4">
    <source>
        <dbReference type="Google" id="ProtNLM"/>
    </source>
</evidence>
<keyword evidence="3" id="KW-1185">Reference proteome</keyword>